<gene>
    <name evidence="2" type="ORF">IQ266_20230</name>
</gene>
<dbReference type="AlphaFoldDB" id="A0A928VPF8"/>
<feature type="chain" id="PRO_5037641662" description="Secreted protein" evidence="1">
    <location>
        <begin position="25"/>
        <end position="113"/>
    </location>
</feature>
<comment type="caution">
    <text evidence="2">The sequence shown here is derived from an EMBL/GenBank/DDBJ whole genome shotgun (WGS) entry which is preliminary data.</text>
</comment>
<organism evidence="2 3">
    <name type="scientific">Romeriopsis navalis LEGE 11480</name>
    <dbReference type="NCBI Taxonomy" id="2777977"/>
    <lineage>
        <taxon>Bacteria</taxon>
        <taxon>Bacillati</taxon>
        <taxon>Cyanobacteriota</taxon>
        <taxon>Cyanophyceae</taxon>
        <taxon>Leptolyngbyales</taxon>
        <taxon>Leptolyngbyaceae</taxon>
        <taxon>Romeriopsis</taxon>
        <taxon>Romeriopsis navalis</taxon>
    </lineage>
</organism>
<dbReference type="EMBL" id="JADEXQ010000087">
    <property type="protein sequence ID" value="MBE9032070.1"/>
    <property type="molecule type" value="Genomic_DNA"/>
</dbReference>
<evidence type="ECO:0000313" key="2">
    <source>
        <dbReference type="EMBL" id="MBE9032070.1"/>
    </source>
</evidence>
<proteinExistence type="predicted"/>
<name>A0A928VPF8_9CYAN</name>
<evidence type="ECO:0008006" key="4">
    <source>
        <dbReference type="Google" id="ProtNLM"/>
    </source>
</evidence>
<evidence type="ECO:0000256" key="1">
    <source>
        <dbReference type="SAM" id="SignalP"/>
    </source>
</evidence>
<sequence length="113" mass="11803">MPNLSKTFFRVASPIVGIALPCLAFQVVTNTAFSPTTKTIPTKVSKTDSSVSPQLVADGSICGDFYCSEVLNFIDPATSVASATLQPTPQVASPAVNAIQVGQWQGSSWQPTA</sequence>
<keyword evidence="1" id="KW-0732">Signal</keyword>
<evidence type="ECO:0000313" key="3">
    <source>
        <dbReference type="Proteomes" id="UP000625316"/>
    </source>
</evidence>
<feature type="signal peptide" evidence="1">
    <location>
        <begin position="1"/>
        <end position="24"/>
    </location>
</feature>
<dbReference type="RefSeq" id="WP_264326894.1">
    <property type="nucleotide sequence ID" value="NZ_JADEXQ010000087.1"/>
</dbReference>
<protein>
    <recommendedName>
        <fullName evidence="4">Secreted protein</fullName>
    </recommendedName>
</protein>
<dbReference type="Proteomes" id="UP000625316">
    <property type="component" value="Unassembled WGS sequence"/>
</dbReference>
<reference evidence="2" key="1">
    <citation type="submission" date="2020-10" db="EMBL/GenBank/DDBJ databases">
        <authorList>
            <person name="Castelo-Branco R."/>
            <person name="Eusebio N."/>
            <person name="Adriana R."/>
            <person name="Vieira A."/>
            <person name="Brugerolle De Fraissinette N."/>
            <person name="Rezende De Castro R."/>
            <person name="Schneider M.P."/>
            <person name="Vasconcelos V."/>
            <person name="Leao P.N."/>
        </authorList>
    </citation>
    <scope>NUCLEOTIDE SEQUENCE</scope>
    <source>
        <strain evidence="2">LEGE 11480</strain>
    </source>
</reference>
<keyword evidence="3" id="KW-1185">Reference proteome</keyword>
<accession>A0A928VPF8</accession>